<feature type="transmembrane region" description="Helical" evidence="1">
    <location>
        <begin position="6"/>
        <end position="26"/>
    </location>
</feature>
<accession>A0A382KDS2</accession>
<evidence type="ECO:0008006" key="3">
    <source>
        <dbReference type="Google" id="ProtNLM"/>
    </source>
</evidence>
<sequence length="51" mass="5743">MSDVAYLAAAYAVMIGLIGWFTWQLLDRLRDVQARIEAVEEAISNPKDSDE</sequence>
<reference evidence="2" key="1">
    <citation type="submission" date="2018-05" db="EMBL/GenBank/DDBJ databases">
        <authorList>
            <person name="Lanie J.A."/>
            <person name="Ng W.-L."/>
            <person name="Kazmierczak K.M."/>
            <person name="Andrzejewski T.M."/>
            <person name="Davidsen T.M."/>
            <person name="Wayne K.J."/>
            <person name="Tettelin H."/>
            <person name="Glass J.I."/>
            <person name="Rusch D."/>
            <person name="Podicherti R."/>
            <person name="Tsui H.-C.T."/>
            <person name="Winkler M.E."/>
        </authorList>
    </citation>
    <scope>NUCLEOTIDE SEQUENCE</scope>
</reference>
<keyword evidence="1" id="KW-0472">Membrane</keyword>
<organism evidence="2">
    <name type="scientific">marine metagenome</name>
    <dbReference type="NCBI Taxonomy" id="408172"/>
    <lineage>
        <taxon>unclassified sequences</taxon>
        <taxon>metagenomes</taxon>
        <taxon>ecological metagenomes</taxon>
    </lineage>
</organism>
<proteinExistence type="predicted"/>
<dbReference type="AlphaFoldDB" id="A0A382KDS2"/>
<dbReference type="EMBL" id="UINC01079592">
    <property type="protein sequence ID" value="SVC21725.1"/>
    <property type="molecule type" value="Genomic_DNA"/>
</dbReference>
<evidence type="ECO:0000313" key="2">
    <source>
        <dbReference type="EMBL" id="SVC21725.1"/>
    </source>
</evidence>
<keyword evidence="1" id="KW-1133">Transmembrane helix</keyword>
<gene>
    <name evidence="2" type="ORF">METZ01_LOCUS274579</name>
</gene>
<keyword evidence="1" id="KW-0812">Transmembrane</keyword>
<name>A0A382KDS2_9ZZZZ</name>
<evidence type="ECO:0000256" key="1">
    <source>
        <dbReference type="SAM" id="Phobius"/>
    </source>
</evidence>
<protein>
    <recommendedName>
        <fullName evidence="3">CcmD family protein</fullName>
    </recommendedName>
</protein>